<protein>
    <submittedName>
        <fullName evidence="3">Snf7-domain-containing protein</fullName>
    </submittedName>
</protein>
<evidence type="ECO:0000313" key="3">
    <source>
        <dbReference type="EMBL" id="RKP28072.1"/>
    </source>
</evidence>
<dbReference type="InterPro" id="IPR005024">
    <property type="entry name" value="Snf7_fam"/>
</dbReference>
<dbReference type="OrthoDB" id="10252926at2759"/>
<evidence type="ECO:0000256" key="2">
    <source>
        <dbReference type="SAM" id="MobiDB-lite"/>
    </source>
</evidence>
<evidence type="ECO:0000313" key="4">
    <source>
        <dbReference type="Proteomes" id="UP000278143"/>
    </source>
</evidence>
<dbReference type="Pfam" id="PF03357">
    <property type="entry name" value="Snf7"/>
    <property type="match status" value="1"/>
</dbReference>
<dbReference type="EMBL" id="KZ989121">
    <property type="protein sequence ID" value="RKP28072.1"/>
    <property type="molecule type" value="Genomic_DNA"/>
</dbReference>
<feature type="coiled-coil region" evidence="1">
    <location>
        <begin position="12"/>
        <end position="42"/>
    </location>
</feature>
<evidence type="ECO:0000256" key="1">
    <source>
        <dbReference type="SAM" id="Coils"/>
    </source>
</evidence>
<proteinExistence type="predicted"/>
<dbReference type="GO" id="GO:0007034">
    <property type="term" value="P:vacuolar transport"/>
    <property type="evidence" value="ECO:0007669"/>
    <property type="project" value="InterPro"/>
</dbReference>
<dbReference type="PANTHER" id="PTHR10476">
    <property type="entry name" value="CHARGED MULTIVESICULAR BODY PROTEIN"/>
    <property type="match status" value="1"/>
</dbReference>
<dbReference type="Gene3D" id="6.10.140.1230">
    <property type="match status" value="1"/>
</dbReference>
<dbReference type="Proteomes" id="UP000278143">
    <property type="component" value="Unassembled WGS sequence"/>
</dbReference>
<feature type="compositionally biased region" description="Low complexity" evidence="2">
    <location>
        <begin position="210"/>
        <end position="219"/>
    </location>
</feature>
<feature type="region of interest" description="Disordered" evidence="2">
    <location>
        <begin position="189"/>
        <end position="219"/>
    </location>
</feature>
<reference evidence="4" key="1">
    <citation type="journal article" date="2018" name="Nat. Microbiol.">
        <title>Leveraging single-cell genomics to expand the fungal tree of life.</title>
        <authorList>
            <person name="Ahrendt S.R."/>
            <person name="Quandt C.A."/>
            <person name="Ciobanu D."/>
            <person name="Clum A."/>
            <person name="Salamov A."/>
            <person name="Andreopoulos B."/>
            <person name="Cheng J.F."/>
            <person name="Woyke T."/>
            <person name="Pelin A."/>
            <person name="Henrissat B."/>
            <person name="Reynolds N.K."/>
            <person name="Benny G.L."/>
            <person name="Smith M.E."/>
            <person name="James T.Y."/>
            <person name="Grigoriev I.V."/>
        </authorList>
    </citation>
    <scope>NUCLEOTIDE SEQUENCE [LARGE SCALE GENOMIC DNA]</scope>
    <source>
        <strain evidence="4">Benny S71-1</strain>
    </source>
</reference>
<sequence>MNFLFGSRKTPAERLREHQRALNKAQRELDRERGRLEAQERRLMADIRNSAKAGQMGACKVMAKDLVRTRKYIQKFYQMRTQLQGVGLRIQAMRSNQQMAEAMKGASRVMKSMNHSMNLPALQRIMQEFEMESEAMDMKEEMMSDAVDDVMMDEEDEEEEDLIVRQVLDEMGIQLDQQLADTPTGLKTAATGMATESKPERVAVAAGGPSADNNDMSADDAALQARLDNLRRD</sequence>
<dbReference type="AlphaFoldDB" id="A0A4P9Z7A3"/>
<keyword evidence="4" id="KW-1185">Reference proteome</keyword>
<organism evidence="3 4">
    <name type="scientific">Syncephalis pseudoplumigaleata</name>
    <dbReference type="NCBI Taxonomy" id="1712513"/>
    <lineage>
        <taxon>Eukaryota</taxon>
        <taxon>Fungi</taxon>
        <taxon>Fungi incertae sedis</taxon>
        <taxon>Zoopagomycota</taxon>
        <taxon>Zoopagomycotina</taxon>
        <taxon>Zoopagomycetes</taxon>
        <taxon>Zoopagales</taxon>
        <taxon>Piptocephalidaceae</taxon>
        <taxon>Syncephalis</taxon>
    </lineage>
</organism>
<name>A0A4P9Z7A3_9FUNG</name>
<gene>
    <name evidence="3" type="ORF">SYNPS1DRAFT_32293</name>
</gene>
<accession>A0A4P9Z7A3</accession>
<keyword evidence="1" id="KW-0175">Coiled coil</keyword>